<feature type="transmembrane region" description="Helical" evidence="1">
    <location>
        <begin position="404"/>
        <end position="425"/>
    </location>
</feature>
<feature type="transmembrane region" description="Helical" evidence="1">
    <location>
        <begin position="305"/>
        <end position="331"/>
    </location>
</feature>
<dbReference type="AlphaFoldDB" id="A0A367GSZ0"/>
<feature type="transmembrane region" description="Helical" evidence="1">
    <location>
        <begin position="378"/>
        <end position="397"/>
    </location>
</feature>
<evidence type="ECO:0000256" key="1">
    <source>
        <dbReference type="SAM" id="Phobius"/>
    </source>
</evidence>
<accession>A0A367GSZ0</accession>
<feature type="transmembrane region" description="Helical" evidence="1">
    <location>
        <begin position="28"/>
        <end position="45"/>
    </location>
</feature>
<keyword evidence="3" id="KW-1185">Reference proteome</keyword>
<keyword evidence="1" id="KW-0472">Membrane</keyword>
<feature type="transmembrane region" description="Helical" evidence="1">
    <location>
        <begin position="121"/>
        <end position="139"/>
    </location>
</feature>
<gene>
    <name evidence="2" type="ORF">DJ568_03440</name>
</gene>
<keyword evidence="1" id="KW-1133">Transmembrane helix</keyword>
<dbReference type="EMBL" id="QGDC01000002">
    <property type="protein sequence ID" value="RCH55823.1"/>
    <property type="molecule type" value="Genomic_DNA"/>
</dbReference>
<name>A0A367GSZ0_9SPHI</name>
<feature type="transmembrane region" description="Helical" evidence="1">
    <location>
        <begin position="145"/>
        <end position="165"/>
    </location>
</feature>
<evidence type="ECO:0000313" key="3">
    <source>
        <dbReference type="Proteomes" id="UP000253209"/>
    </source>
</evidence>
<dbReference type="RefSeq" id="WP_114003858.1">
    <property type="nucleotide sequence ID" value="NZ_QGDC01000002.1"/>
</dbReference>
<dbReference type="OrthoDB" id="2034231at2"/>
<keyword evidence="1" id="KW-0812">Transmembrane</keyword>
<reference evidence="2 3" key="1">
    <citation type="submission" date="2018-05" db="EMBL/GenBank/DDBJ databases">
        <title>Mucilaginibacter hurinus sp. nov., isolated from briquette warehouse soil.</title>
        <authorList>
            <person name="Choi L."/>
        </authorList>
    </citation>
    <scope>NUCLEOTIDE SEQUENCE [LARGE SCALE GENOMIC DNA]</scope>
    <source>
        <strain evidence="2 3">ZR32</strain>
    </source>
</reference>
<feature type="transmembrane region" description="Helical" evidence="1">
    <location>
        <begin position="174"/>
        <end position="193"/>
    </location>
</feature>
<evidence type="ECO:0008006" key="4">
    <source>
        <dbReference type="Google" id="ProtNLM"/>
    </source>
</evidence>
<feature type="transmembrane region" description="Helical" evidence="1">
    <location>
        <begin position="244"/>
        <end position="266"/>
    </location>
</feature>
<feature type="transmembrane region" description="Helical" evidence="1">
    <location>
        <begin position="199"/>
        <end position="232"/>
    </location>
</feature>
<protein>
    <recommendedName>
        <fullName evidence="4">Glycosyltransferase RgtA/B/C/D-like domain-containing protein</fullName>
    </recommendedName>
</protein>
<comment type="caution">
    <text evidence="2">The sequence shown here is derived from an EMBL/GenBank/DDBJ whole genome shotgun (WGS) entry which is preliminary data.</text>
</comment>
<evidence type="ECO:0000313" key="2">
    <source>
        <dbReference type="EMBL" id="RCH55823.1"/>
    </source>
</evidence>
<proteinExistence type="predicted"/>
<feature type="transmembrane region" description="Helical" evidence="1">
    <location>
        <begin position="351"/>
        <end position="372"/>
    </location>
</feature>
<sequence>MADNGPADTVLKSYFPKTYATLQKQSRAIVLTFFCLLLLLGISIYRDYGISYDEFMNYQNGYVSLAHVVKKVSPGLAAKYLGGIPPLEQYRDKDYGVFFDLPVTVMQNALRITNQRNVVQFRHLITFLVFFTSVVFFYRLCAQRYNWMLGLLGSLVLIVSPRIFGQSFYNSKDIVFMAVMFMSVYTMFRFLRLKTPGAAIWHALACAAAIDVRIMGIIVPLLTLFLIALDLLKAGNVKTELRRWMVPLIVYLLLAASFVVIFWPYLWSSPLRNFIQAFANMSHFRWKDSVLFMGQNIPATQLPWYYLPVWIVISTPVVYTLLFVVGCYYLIKQVISNKFALYKNDAERIDIVMLMLFFGPLLAIIVLKSVVYDAWRQVYFVYPAFVMIALAGFVNLYRAINLKAAKLVLTGVLTVSMAVTAAFMVRNHPFQDMYFSFLPAKSIQKNFEKDYWGLSYYQALQYVLKHDKSKIVSILLVNDIVSQPVRMNVHMFPEEMPRIALTKVQAEARWFITNYRKRTGPINISKEVYSISVDGVKIISVFKLR</sequence>
<organism evidence="2 3">
    <name type="scientific">Mucilaginibacter hurinus</name>
    <dbReference type="NCBI Taxonomy" id="2201324"/>
    <lineage>
        <taxon>Bacteria</taxon>
        <taxon>Pseudomonadati</taxon>
        <taxon>Bacteroidota</taxon>
        <taxon>Sphingobacteriia</taxon>
        <taxon>Sphingobacteriales</taxon>
        <taxon>Sphingobacteriaceae</taxon>
        <taxon>Mucilaginibacter</taxon>
    </lineage>
</organism>
<dbReference type="Proteomes" id="UP000253209">
    <property type="component" value="Unassembled WGS sequence"/>
</dbReference>